<dbReference type="GO" id="GO:0002161">
    <property type="term" value="F:aminoacyl-tRNA deacylase activity"/>
    <property type="evidence" value="ECO:0007669"/>
    <property type="project" value="TreeGrafter"/>
</dbReference>
<evidence type="ECO:0000256" key="10">
    <source>
        <dbReference type="ARBA" id="ARBA00022917"/>
    </source>
</evidence>
<evidence type="ECO:0000256" key="9">
    <source>
        <dbReference type="ARBA" id="ARBA00022884"/>
    </source>
</evidence>
<reference evidence="14" key="2">
    <citation type="journal article" date="2021" name="PeerJ">
        <title>Extensive microbial diversity within the chicken gut microbiome revealed by metagenomics and culture.</title>
        <authorList>
            <person name="Gilroy R."/>
            <person name="Ravi A."/>
            <person name="Getino M."/>
            <person name="Pursley I."/>
            <person name="Horton D.L."/>
            <person name="Alikhan N.F."/>
            <person name="Baker D."/>
            <person name="Gharbi K."/>
            <person name="Hall N."/>
            <person name="Watson M."/>
            <person name="Adriaenssens E.M."/>
            <person name="Foster-Nyarko E."/>
            <person name="Jarju S."/>
            <person name="Secka A."/>
            <person name="Antonio M."/>
            <person name="Oren A."/>
            <person name="Chaudhuri R.R."/>
            <person name="La Ragione R."/>
            <person name="Hildebrand F."/>
            <person name="Pallen M.J."/>
        </authorList>
    </citation>
    <scope>NUCLEOTIDE SEQUENCE</scope>
    <source>
        <strain evidence="14">ChiSjej2B20-13462</strain>
    </source>
</reference>
<dbReference type="GO" id="GO:0004813">
    <property type="term" value="F:alanine-tRNA ligase activity"/>
    <property type="evidence" value="ECO:0007669"/>
    <property type="project" value="UniProtKB-UniRule"/>
</dbReference>
<dbReference type="HAMAP" id="MF_00036_B">
    <property type="entry name" value="Ala_tRNA_synth_B"/>
    <property type="match status" value="1"/>
</dbReference>
<dbReference type="Gene3D" id="2.40.30.130">
    <property type="match status" value="1"/>
</dbReference>
<evidence type="ECO:0000256" key="12">
    <source>
        <dbReference type="NCBIfam" id="TIGR00344"/>
    </source>
</evidence>
<evidence type="ECO:0000256" key="7">
    <source>
        <dbReference type="ARBA" id="ARBA00022741"/>
    </source>
</evidence>
<dbReference type="PRINTS" id="PR00980">
    <property type="entry name" value="TRNASYNTHALA"/>
</dbReference>
<proteinExistence type="inferred from homology"/>
<keyword evidence="5" id="KW-0820">tRNA-binding</keyword>
<dbReference type="Gene3D" id="3.30.930.10">
    <property type="entry name" value="Bira Bifunctional Protein, Domain 2"/>
    <property type="match status" value="1"/>
</dbReference>
<dbReference type="GO" id="GO:0000049">
    <property type="term" value="F:tRNA binding"/>
    <property type="evidence" value="ECO:0007669"/>
    <property type="project" value="UniProtKB-KW"/>
</dbReference>
<dbReference type="FunFam" id="3.30.930.10:FF:000004">
    <property type="entry name" value="Alanine--tRNA ligase"/>
    <property type="match status" value="1"/>
</dbReference>
<dbReference type="GO" id="GO:0005524">
    <property type="term" value="F:ATP binding"/>
    <property type="evidence" value="ECO:0007669"/>
    <property type="project" value="UniProtKB-KW"/>
</dbReference>
<feature type="domain" description="Alanyl-transfer RNA synthetases family profile" evidence="13">
    <location>
        <begin position="6"/>
        <end position="547"/>
    </location>
</feature>
<feature type="non-terminal residue" evidence="14">
    <location>
        <position position="547"/>
    </location>
</feature>
<gene>
    <name evidence="14" type="primary">alaS</name>
    <name evidence="14" type="ORF">IAA67_06670</name>
</gene>
<evidence type="ECO:0000256" key="8">
    <source>
        <dbReference type="ARBA" id="ARBA00022840"/>
    </source>
</evidence>
<dbReference type="AlphaFoldDB" id="A0A9D1CQ07"/>
<dbReference type="GO" id="GO:0006419">
    <property type="term" value="P:alanyl-tRNA aminoacylation"/>
    <property type="evidence" value="ECO:0007669"/>
    <property type="project" value="UniProtKB-UniRule"/>
</dbReference>
<keyword evidence="8" id="KW-0067">ATP-binding</keyword>
<evidence type="ECO:0000256" key="3">
    <source>
        <dbReference type="ARBA" id="ARBA00013168"/>
    </source>
</evidence>
<dbReference type="InterPro" id="IPR018165">
    <property type="entry name" value="Ala-tRNA-synth_IIc_core"/>
</dbReference>
<keyword evidence="10" id="KW-0648">Protein biosynthesis</keyword>
<dbReference type="PANTHER" id="PTHR11777:SF9">
    <property type="entry name" value="ALANINE--TRNA LIGASE, CYTOPLASMIC"/>
    <property type="match status" value="1"/>
</dbReference>
<comment type="similarity">
    <text evidence="2">Belongs to the class-II aminoacyl-tRNA synthetase family.</text>
</comment>
<evidence type="ECO:0000256" key="11">
    <source>
        <dbReference type="ARBA" id="ARBA00023146"/>
    </source>
</evidence>
<dbReference type="CDD" id="cd00673">
    <property type="entry name" value="AlaRS_core"/>
    <property type="match status" value="1"/>
</dbReference>
<sequence length="547" mass="61564">MEQKKYGLNELREMFLRFFESKDHLRLPSFSLIPQNDASLLLINSGMAPMKPWFTGEQEPPRHRVTTCQKCIRTGDIENIGKTARHGTYFEMLGNFSFGDYFKRDAIRWAWEFLTSPEWVGLDPNRLYPSVFAGNETTPADEEAFRIWNEEIGIPADRIFKFGKEDNFWEHGSGPCGPCSEIYYDRGEKYGCGKPGCTVGCDCDRYIEVWNVVFSQFDNDGEGHYTELKQKNIDTGMGLERLAVVCQDVDSLFDVDTVMNITHKVTEITGVSYGQSHSSDVSLRVITDHIRSATFMICDGVLPSNEGRGYVLRRLLRRAARHGKLLGVDRPFLYEVCDTVIHENEDAYPDLREKQAYITRIIKLEEESFAKTIDGGMKIYAEMLQGHKAAGEKTFSGADAFKLYDTYGFPIDLTAEMAEEEGMAVDMDAFHALMEEQRVRARKAREALGDLGWSGIEFGKDMPATKFVGYDNLVTDGKVLAIVAGEELQESIVAGVEAIVVLDQTTMYAEMGGQVADHGTISSPNGVFEVTDVQKNKGGKYMHYGKL</sequence>
<dbReference type="SUPFAM" id="SSF55681">
    <property type="entry name" value="Class II aaRS and biotin synthetases"/>
    <property type="match status" value="1"/>
</dbReference>
<dbReference type="Pfam" id="PF01411">
    <property type="entry name" value="tRNA-synt_2c"/>
    <property type="match status" value="1"/>
</dbReference>
<evidence type="ECO:0000313" key="15">
    <source>
        <dbReference type="Proteomes" id="UP000886874"/>
    </source>
</evidence>
<dbReference type="EMBL" id="DVFN01000094">
    <property type="protein sequence ID" value="HIQ69994.1"/>
    <property type="molecule type" value="Genomic_DNA"/>
</dbReference>
<dbReference type="InterPro" id="IPR023033">
    <property type="entry name" value="Ala_tRNA_ligase_euk/bac"/>
</dbReference>
<dbReference type="InterPro" id="IPR009000">
    <property type="entry name" value="Transl_B-barrel_sf"/>
</dbReference>
<dbReference type="NCBIfam" id="TIGR00344">
    <property type="entry name" value="alaS"/>
    <property type="match status" value="1"/>
</dbReference>
<dbReference type="InterPro" id="IPR045864">
    <property type="entry name" value="aa-tRNA-synth_II/BPL/LPL"/>
</dbReference>
<comment type="caution">
    <text evidence="14">The sequence shown here is derived from an EMBL/GenBank/DDBJ whole genome shotgun (WGS) entry which is preliminary data.</text>
</comment>
<dbReference type="PROSITE" id="PS50860">
    <property type="entry name" value="AA_TRNA_LIGASE_II_ALA"/>
    <property type="match status" value="1"/>
</dbReference>
<evidence type="ECO:0000313" key="14">
    <source>
        <dbReference type="EMBL" id="HIQ69994.1"/>
    </source>
</evidence>
<dbReference type="InterPro" id="IPR002318">
    <property type="entry name" value="Ala-tRNA-lgiase_IIc"/>
</dbReference>
<comment type="cofactor">
    <cofactor evidence="1">
        <name>Zn(2+)</name>
        <dbReference type="ChEBI" id="CHEBI:29105"/>
    </cofactor>
</comment>
<keyword evidence="11" id="KW-0030">Aminoacyl-tRNA synthetase</keyword>
<accession>A0A9D1CQ07</accession>
<dbReference type="InterPro" id="IPR050058">
    <property type="entry name" value="Ala-tRNA_ligase"/>
</dbReference>
<dbReference type="Proteomes" id="UP000886874">
    <property type="component" value="Unassembled WGS sequence"/>
</dbReference>
<dbReference type="GO" id="GO:0016740">
    <property type="term" value="F:transferase activity"/>
    <property type="evidence" value="ECO:0007669"/>
    <property type="project" value="UniProtKB-ARBA"/>
</dbReference>
<reference evidence="14" key="1">
    <citation type="submission" date="2020-10" db="EMBL/GenBank/DDBJ databases">
        <authorList>
            <person name="Gilroy R."/>
        </authorList>
    </citation>
    <scope>NUCLEOTIDE SEQUENCE</scope>
    <source>
        <strain evidence="14">ChiSjej2B20-13462</strain>
    </source>
</reference>
<evidence type="ECO:0000256" key="1">
    <source>
        <dbReference type="ARBA" id="ARBA00001947"/>
    </source>
</evidence>
<dbReference type="InterPro" id="IPR018164">
    <property type="entry name" value="Ala-tRNA-synth_IIc_N"/>
</dbReference>
<evidence type="ECO:0000256" key="4">
    <source>
        <dbReference type="ARBA" id="ARBA00017959"/>
    </source>
</evidence>
<dbReference type="GO" id="GO:0005829">
    <property type="term" value="C:cytosol"/>
    <property type="evidence" value="ECO:0007669"/>
    <property type="project" value="TreeGrafter"/>
</dbReference>
<keyword evidence="6 14" id="KW-0436">Ligase</keyword>
<dbReference type="PANTHER" id="PTHR11777">
    <property type="entry name" value="ALANYL-TRNA SYNTHETASE"/>
    <property type="match status" value="1"/>
</dbReference>
<dbReference type="InterPro" id="IPR018162">
    <property type="entry name" value="Ala-tRNA-ligase_IIc_anticod-bd"/>
</dbReference>
<evidence type="ECO:0000256" key="6">
    <source>
        <dbReference type="ARBA" id="ARBA00022598"/>
    </source>
</evidence>
<keyword evidence="7" id="KW-0547">Nucleotide-binding</keyword>
<dbReference type="SUPFAM" id="SSF101353">
    <property type="entry name" value="Putative anticodon-binding domain of alanyl-tRNA synthetase (AlaRS)"/>
    <property type="match status" value="1"/>
</dbReference>
<dbReference type="EC" id="6.1.1.7" evidence="3 12"/>
<evidence type="ECO:0000259" key="13">
    <source>
        <dbReference type="PROSITE" id="PS50860"/>
    </source>
</evidence>
<name>A0A9D1CQ07_9FIRM</name>
<dbReference type="GO" id="GO:0140096">
    <property type="term" value="F:catalytic activity, acting on a protein"/>
    <property type="evidence" value="ECO:0007669"/>
    <property type="project" value="UniProtKB-ARBA"/>
</dbReference>
<evidence type="ECO:0000256" key="2">
    <source>
        <dbReference type="ARBA" id="ARBA00008226"/>
    </source>
</evidence>
<organism evidence="14 15">
    <name type="scientific">Candidatus Avoscillospira stercorigallinarum</name>
    <dbReference type="NCBI Taxonomy" id="2840708"/>
    <lineage>
        <taxon>Bacteria</taxon>
        <taxon>Bacillati</taxon>
        <taxon>Bacillota</taxon>
        <taxon>Clostridia</taxon>
        <taxon>Eubacteriales</taxon>
        <taxon>Oscillospiraceae</taxon>
        <taxon>Oscillospiraceae incertae sedis</taxon>
        <taxon>Candidatus Avoscillospira</taxon>
    </lineage>
</organism>
<keyword evidence="9" id="KW-0694">RNA-binding</keyword>
<evidence type="ECO:0000256" key="5">
    <source>
        <dbReference type="ARBA" id="ARBA00022555"/>
    </source>
</evidence>
<dbReference type="SUPFAM" id="SSF50447">
    <property type="entry name" value="Translation proteins"/>
    <property type="match status" value="1"/>
</dbReference>
<protein>
    <recommendedName>
        <fullName evidence="4 12">Alanine--tRNA ligase</fullName>
        <ecNumber evidence="3 12">6.1.1.7</ecNumber>
    </recommendedName>
</protein>